<dbReference type="Pfam" id="PF05430">
    <property type="entry name" value="Methyltransf_30"/>
    <property type="match status" value="1"/>
</dbReference>
<dbReference type="Gene3D" id="3.40.50.150">
    <property type="entry name" value="Vaccinia Virus protein VP39"/>
    <property type="match status" value="1"/>
</dbReference>
<dbReference type="PANTHER" id="PTHR39963:SF1">
    <property type="entry name" value="MNMC-LIKE METHYLTRANSFERASE DOMAIN-CONTAINING PROTEIN"/>
    <property type="match status" value="1"/>
</dbReference>
<dbReference type="SUPFAM" id="SSF53335">
    <property type="entry name" value="S-adenosyl-L-methionine-dependent methyltransferases"/>
    <property type="match status" value="1"/>
</dbReference>
<dbReference type="Proteomes" id="UP000642920">
    <property type="component" value="Unassembled WGS sequence"/>
</dbReference>
<organism evidence="2 3">
    <name type="scientific">Marivirga atlantica</name>
    <dbReference type="NCBI Taxonomy" id="1548457"/>
    <lineage>
        <taxon>Bacteria</taxon>
        <taxon>Pseudomonadati</taxon>
        <taxon>Bacteroidota</taxon>
        <taxon>Cytophagia</taxon>
        <taxon>Cytophagales</taxon>
        <taxon>Marivirgaceae</taxon>
        <taxon>Marivirga</taxon>
    </lineage>
</organism>
<dbReference type="InterPro" id="IPR047785">
    <property type="entry name" value="tRNA_MNMC2"/>
</dbReference>
<dbReference type="PANTHER" id="PTHR39963">
    <property type="entry name" value="SLL0983 PROTEIN"/>
    <property type="match status" value="1"/>
</dbReference>
<evidence type="ECO:0000313" key="3">
    <source>
        <dbReference type="Proteomes" id="UP000642920"/>
    </source>
</evidence>
<dbReference type="GO" id="GO:0016645">
    <property type="term" value="F:oxidoreductase activity, acting on the CH-NH group of donors"/>
    <property type="evidence" value="ECO:0007669"/>
    <property type="project" value="InterPro"/>
</dbReference>
<gene>
    <name evidence="2" type="primary">mnmD</name>
    <name evidence="2" type="ORF">JKP34_16430</name>
</gene>
<feature type="domain" description="MnmC-like methyltransferase" evidence="1">
    <location>
        <begin position="144"/>
        <end position="228"/>
    </location>
</feature>
<dbReference type="GO" id="GO:0004808">
    <property type="term" value="F:tRNA (5-methylaminomethyl-2-thiouridylate)(34)-methyltransferase activity"/>
    <property type="evidence" value="ECO:0007669"/>
    <property type="project" value="InterPro"/>
</dbReference>
<dbReference type="NCBIfam" id="NF033855">
    <property type="entry name" value="tRNA_MNMC2"/>
    <property type="match status" value="1"/>
</dbReference>
<keyword evidence="3" id="KW-1185">Reference proteome</keyword>
<sequence>MSDVKIIVTEDGSHSLYHKVLKETYHSFHGAINESNYVFLDKGIRYWRTKEGLPSSINIFEVGFGTGLNALLAAQFAEENRVNIHFHTIEPFPLDLEVVKDLNYTSKINDGQYTELFNKIHEAAWEEKIEISEYFSIRKDKQRLQHIEDHFNNSFDVIFFDAFAPSKQAEMWEIALIEQCFNLLKDGGVFVTYSAKGQLKRDLKQVGFEVETLPGPPGKKEMVRATKNAST</sequence>
<dbReference type="InterPro" id="IPR029063">
    <property type="entry name" value="SAM-dependent_MTases_sf"/>
</dbReference>
<dbReference type="CDD" id="cd02440">
    <property type="entry name" value="AdoMet_MTases"/>
    <property type="match status" value="1"/>
</dbReference>
<proteinExistence type="predicted"/>
<comment type="caution">
    <text evidence="2">The sequence shown here is derived from an EMBL/GenBank/DDBJ whole genome shotgun (WGS) entry which is preliminary data.</text>
</comment>
<dbReference type="InterPro" id="IPR008471">
    <property type="entry name" value="MnmC-like_methylTransf"/>
</dbReference>
<dbReference type="RefSeq" id="WP_201923850.1">
    <property type="nucleotide sequence ID" value="NZ_JAERQG010000004.1"/>
</dbReference>
<evidence type="ECO:0000259" key="1">
    <source>
        <dbReference type="Pfam" id="PF05430"/>
    </source>
</evidence>
<dbReference type="AlphaFoldDB" id="A0A937AQD1"/>
<name>A0A937AQD1_9BACT</name>
<evidence type="ECO:0000313" key="2">
    <source>
        <dbReference type="EMBL" id="MBL0766857.1"/>
    </source>
</evidence>
<accession>A0A937AQD1</accession>
<dbReference type="EMBL" id="JAERQG010000004">
    <property type="protein sequence ID" value="MBL0766857.1"/>
    <property type="molecule type" value="Genomic_DNA"/>
</dbReference>
<protein>
    <submittedName>
        <fullName evidence="2">tRNA (5-methylaminomethyl-2-thiouridine)(34)-methyltransferase MnmD</fullName>
    </submittedName>
</protein>
<reference evidence="2" key="1">
    <citation type="submission" date="2021-01" db="EMBL/GenBank/DDBJ databases">
        <title>Marivirga sp. nov., isolated from intertidal surface sediments.</title>
        <authorList>
            <person name="Zhang M."/>
        </authorList>
    </citation>
    <scope>NUCLEOTIDE SEQUENCE</scope>
    <source>
        <strain evidence="2">SM1354</strain>
    </source>
</reference>